<proteinExistence type="predicted"/>
<gene>
    <name evidence="1" type="ORF">UV00_C0002G0004</name>
</gene>
<protein>
    <submittedName>
        <fullName evidence="1">Uncharacterized protein</fullName>
    </submittedName>
</protein>
<name>A0A0G0YRR7_UNCKA</name>
<sequence length="262" mass="28676">MIRICNPTTAPRGMILPEHLFDYLGLDENERPAQPNVIAIPLDSLEPGKTYFTKKGKDLVPFVPKWGLDGDTVTNPGFGAYQHYVQASIGNNGEIATVDYDFYRIADGALDSEGNGTPGAVVFPVFFLENNPEPYIGFFLQWRPVIKNLTTGKHGCWAATVPGGFGKLTKLSGDTAREEAAEEFGAELLDLRDIGYASDNRAKTETPIRYMLAQFRLAGNAPDDSHETIFGKFGISFWKFPLGADGIINTAWAFAASALMTK</sequence>
<dbReference type="Proteomes" id="UP000033847">
    <property type="component" value="Unassembled WGS sequence"/>
</dbReference>
<organism evidence="1 2">
    <name type="scientific">candidate division WWE3 bacterium GW2011_GWF1_42_14</name>
    <dbReference type="NCBI Taxonomy" id="1619138"/>
    <lineage>
        <taxon>Bacteria</taxon>
        <taxon>Katanobacteria</taxon>
    </lineage>
</organism>
<comment type="caution">
    <text evidence="1">The sequence shown here is derived from an EMBL/GenBank/DDBJ whole genome shotgun (WGS) entry which is preliminary data.</text>
</comment>
<evidence type="ECO:0000313" key="2">
    <source>
        <dbReference type="Proteomes" id="UP000033847"/>
    </source>
</evidence>
<evidence type="ECO:0000313" key="1">
    <source>
        <dbReference type="EMBL" id="KKS39352.1"/>
    </source>
</evidence>
<reference evidence="1 2" key="1">
    <citation type="journal article" date="2015" name="Nature">
        <title>rRNA introns, odd ribosomes, and small enigmatic genomes across a large radiation of phyla.</title>
        <authorList>
            <person name="Brown C.T."/>
            <person name="Hug L.A."/>
            <person name="Thomas B.C."/>
            <person name="Sharon I."/>
            <person name="Castelle C.J."/>
            <person name="Singh A."/>
            <person name="Wilkins M.J."/>
            <person name="Williams K.H."/>
            <person name="Banfield J.F."/>
        </authorList>
    </citation>
    <scope>NUCLEOTIDE SEQUENCE [LARGE SCALE GENOMIC DNA]</scope>
</reference>
<dbReference type="EMBL" id="LCCU01000002">
    <property type="protein sequence ID" value="KKS39352.1"/>
    <property type="molecule type" value="Genomic_DNA"/>
</dbReference>
<accession>A0A0G0YRR7</accession>
<dbReference type="AlphaFoldDB" id="A0A0G0YRR7"/>